<proteinExistence type="predicted"/>
<sequence>MTTQGSLNLDCITSDPASQYLYGVASANDASAPNDYSKSRVVIVRSNLSPTSLANLTWTVIWNLDGNEFSYNYPTFTSVSCIVNRYWQAMSVFVRSPYRTTNPADLLPMGFKLDHYGREWQPIQGYAGYGWTSDRFVHMPFYPNSGILSHLVTNHESSKIITGSVDGAPYQLLMDSFQEWMYKIFTTETQANNAYVEHNITHPNLDADFTVHQLVHTVGGLEQGQEPFAVALTSAGLYQFTLFGPDAGKMEGPFKVKIAEELNSLPQRVVRKLNTKTMTQLEIRMKEIQEEEDQPRNKRIGAGFGVAVVVFIIAGVLLWLRVKRRRKQQQRREKEGTDGISAENSMFVGKFEVHSMGLIHENEPALSTAAMLSSSSSISNHTRSSIESLSTRPRLDVRSTSYTYQDQLQLEFSNHPRPNITTTISEVQP</sequence>
<dbReference type="AlphaFoldDB" id="A0AAD4DI74"/>
<keyword evidence="3" id="KW-1185">Reference proteome</keyword>
<dbReference type="Proteomes" id="UP001194580">
    <property type="component" value="Unassembled WGS sequence"/>
</dbReference>
<evidence type="ECO:0000313" key="3">
    <source>
        <dbReference type="Proteomes" id="UP001194580"/>
    </source>
</evidence>
<keyword evidence="1" id="KW-0812">Transmembrane</keyword>
<dbReference type="EMBL" id="JAAAIL010000182">
    <property type="protein sequence ID" value="KAG0278623.1"/>
    <property type="molecule type" value="Genomic_DNA"/>
</dbReference>
<reference evidence="2" key="1">
    <citation type="journal article" date="2020" name="Fungal Divers.">
        <title>Resolving the Mortierellaceae phylogeny through synthesis of multi-gene phylogenetics and phylogenomics.</title>
        <authorList>
            <person name="Vandepol N."/>
            <person name="Liber J."/>
            <person name="Desiro A."/>
            <person name="Na H."/>
            <person name="Kennedy M."/>
            <person name="Barry K."/>
            <person name="Grigoriev I.V."/>
            <person name="Miller A.N."/>
            <person name="O'Donnell K."/>
            <person name="Stajich J.E."/>
            <person name="Bonito G."/>
        </authorList>
    </citation>
    <scope>NUCLEOTIDE SEQUENCE</scope>
    <source>
        <strain evidence="2">NRRL 28262</strain>
    </source>
</reference>
<keyword evidence="1" id="KW-0472">Membrane</keyword>
<gene>
    <name evidence="2" type="ORF">BGZ95_003569</name>
</gene>
<protein>
    <submittedName>
        <fullName evidence="2">Uncharacterized protein</fullName>
    </submittedName>
</protein>
<name>A0AAD4DI74_9FUNG</name>
<organism evidence="2 3">
    <name type="scientific">Linnemannia exigua</name>
    <dbReference type="NCBI Taxonomy" id="604196"/>
    <lineage>
        <taxon>Eukaryota</taxon>
        <taxon>Fungi</taxon>
        <taxon>Fungi incertae sedis</taxon>
        <taxon>Mucoromycota</taxon>
        <taxon>Mortierellomycotina</taxon>
        <taxon>Mortierellomycetes</taxon>
        <taxon>Mortierellales</taxon>
        <taxon>Mortierellaceae</taxon>
        <taxon>Linnemannia</taxon>
    </lineage>
</organism>
<accession>A0AAD4DI74</accession>
<keyword evidence="1" id="KW-1133">Transmembrane helix</keyword>
<evidence type="ECO:0000313" key="2">
    <source>
        <dbReference type="EMBL" id="KAG0278623.1"/>
    </source>
</evidence>
<evidence type="ECO:0000256" key="1">
    <source>
        <dbReference type="SAM" id="Phobius"/>
    </source>
</evidence>
<feature type="transmembrane region" description="Helical" evidence="1">
    <location>
        <begin position="300"/>
        <end position="322"/>
    </location>
</feature>
<comment type="caution">
    <text evidence="2">The sequence shown here is derived from an EMBL/GenBank/DDBJ whole genome shotgun (WGS) entry which is preliminary data.</text>
</comment>